<reference evidence="1" key="1">
    <citation type="submission" date="2021-06" db="EMBL/GenBank/DDBJ databases">
        <authorList>
            <person name="Kallberg Y."/>
            <person name="Tangrot J."/>
            <person name="Rosling A."/>
        </authorList>
    </citation>
    <scope>NUCLEOTIDE SEQUENCE</scope>
    <source>
        <strain evidence="1">CL356</strain>
    </source>
</reference>
<sequence>MAESKFVASDWSLQEYLLWMKLLDTVEKFYGIALVRQEHKSELVQFLKKQGKSESAKLFDYYIENQSEKIINKLYQELLESLKADTDYYNTCREFIYNESTSMDLKEGKEISQETLNTLKTAFEKHYQLFEAIDKDPTVWARINNTDNIEK</sequence>
<comment type="caution">
    <text evidence="1">The sequence shown here is derived from an EMBL/GenBank/DDBJ whole genome shotgun (WGS) entry which is preliminary data.</text>
</comment>
<evidence type="ECO:0000313" key="2">
    <source>
        <dbReference type="Proteomes" id="UP000789525"/>
    </source>
</evidence>
<dbReference type="EMBL" id="CAJVPT010012496">
    <property type="protein sequence ID" value="CAG8588027.1"/>
    <property type="molecule type" value="Genomic_DNA"/>
</dbReference>
<keyword evidence="2" id="KW-1185">Reference proteome</keyword>
<name>A0ACA9MJR3_9GLOM</name>
<dbReference type="Proteomes" id="UP000789525">
    <property type="component" value="Unassembled WGS sequence"/>
</dbReference>
<evidence type="ECO:0000313" key="1">
    <source>
        <dbReference type="EMBL" id="CAG8588027.1"/>
    </source>
</evidence>
<protein>
    <submittedName>
        <fullName evidence="1">437_t:CDS:1</fullName>
    </submittedName>
</protein>
<proteinExistence type="predicted"/>
<accession>A0ACA9MJR3</accession>
<gene>
    <name evidence="1" type="ORF">ACOLOM_LOCUS6216</name>
</gene>
<organism evidence="1 2">
    <name type="scientific">Acaulospora colombiana</name>
    <dbReference type="NCBI Taxonomy" id="27376"/>
    <lineage>
        <taxon>Eukaryota</taxon>
        <taxon>Fungi</taxon>
        <taxon>Fungi incertae sedis</taxon>
        <taxon>Mucoromycota</taxon>
        <taxon>Glomeromycotina</taxon>
        <taxon>Glomeromycetes</taxon>
        <taxon>Diversisporales</taxon>
        <taxon>Acaulosporaceae</taxon>
        <taxon>Acaulospora</taxon>
    </lineage>
</organism>